<evidence type="ECO:0000259" key="7">
    <source>
        <dbReference type="PROSITE" id="PS50014"/>
    </source>
</evidence>
<feature type="compositionally biased region" description="Acidic residues" evidence="6">
    <location>
        <begin position="1372"/>
        <end position="1382"/>
    </location>
</feature>
<feature type="compositionally biased region" description="Acidic residues" evidence="6">
    <location>
        <begin position="1441"/>
        <end position="1453"/>
    </location>
</feature>
<gene>
    <name evidence="8" type="ORF">Zmor_027207</name>
</gene>
<feature type="repeat" description="WD" evidence="5">
    <location>
        <begin position="214"/>
        <end position="255"/>
    </location>
</feature>
<sequence>MDPEEPSPVVSDLYFLMHKFLSGGPLSKTLQVFHEELVEHNLLPKRTDWLGLEHERTVEDLDHQYPSVRPDYLLQLCCRAGVAASSISKGPEKVNTLFRLKKSATNSSHVEYNFKQWCNYVRRRHLIPVCSSTHVASNIVNILRGREVSGPVHRRWIVSPKLYSSLHFQRRTLGHLSAVYCLLFDYSGQYIITGADDLLIKLWSSRTGRLMATFRGASSEITDIAINLENTLLAAGSIDRILRIWDLQTGTPVAVLTGHTGMITSVNFCPSPSWNFQYLITTSTDGSVAFWAYSYDSGGKVNFRAKPTMYQEKMRPGQAQMICSSFSPGGTFLATGSADHHVRVYYMKGDEGPHRILETEAHNDRVDSIQWAHEGLRFMSGSKDGTAIIWSFESQQWKTMYLHMTTATAGAKASTSNAKKPAEESKKLKVTMVTWDRSDNWAITAVSDYSLKTWNTRTGQLDKVLTGHTDEVYVLECHPHDRHVILSAGHDGQLFIWDLTKGEIISRFNNTIENQGYGAIFDVKWAPDGNVVAASDSHGHLLIFGFGTGNKLLEQLPKELFFHTDYRPLVRDANNYVLDEQTQIPPHLMPPPFLVDIDGNPYPPMLQRLVPGREHCKTEQLVPSIVLGSEGNQEVIQVVAEEGARFENHRNEGHEEGRSNAFLQRSTSRRDREGIRQSTGDWQSDPNMKWKKHVLVPPLKDIDIKRIREDVEIMENLEMQEYRRQLCQRPHMISITTNNESAKSSDKKKGNALYETRLAKQRLLKPTVILSSESSSESEYSDSTGYSDWVAEEDVNEDVNVESPKRTRRRQVNYNSESEGGKSESREASPEKPPPKEPSKVTTNHVTKEPLAEMYRTSEWLTEVRARKTPYFPQMGDELVYFPQGHHLYLDAVRTKKIYEINSKTLPWTKLQLRSHEYVKVVGIQYEVKPARLCNLRLALLDDDGRLNGRIFSVRYHDMPDVLDFFVLKQNFDTAMSRNWKEGDGFRCMIDDGWWIGEIVAKSTASEDFPNSPFLCYEIKWDNGELERMSPWDMEPLDDNRVPENSGEALPVLEEEIQSILYQPTADDWPNNDRESVTNYILQGLAKVMELAIAEPFLVPVDLNAYPTYVLIVAYPIDLSTIKARFENRFYRRVTAAQFDIRHLATNAEKFNERHSVIVKHARILTELGLRIIKQCTTHLDVTAVYHQLVDTYDSTDTEVDVEILPSSSRMLRSLPTRYLRHASDWKSEAKILFDAIWNCEDSVPFRMPVNNLKYTDYHDVIEAPMDLSTVKDKLFNDKYETPNEFYNDMRLIFQNSRTYNTNKRSRIFVMTVRLAAVFEEHITKLIRNWKMAKRRSYATQNNKQEESGTTSCSSSSELSEIEEIKNGVNEQSEDSDSEDDNTPLKKLQARVPKVVSEESDDSSQSSPSVKNEESDESEDSEDSYKPTLRNTRKRNRLSSSEEDEDDSSDNSDDDKPLSSHRYSGRARKRLKTYSGRRRVTGDSDNSDEDKTEFLTSVSSRGRVRKLNPRVTALMKK</sequence>
<name>A0AA38M2P5_9CUCU</name>
<dbReference type="Pfam" id="PF25313">
    <property type="entry name" value="BRWD_AD"/>
    <property type="match status" value="1"/>
</dbReference>
<dbReference type="GO" id="GO:0007010">
    <property type="term" value="P:cytoskeleton organization"/>
    <property type="evidence" value="ECO:0007669"/>
    <property type="project" value="TreeGrafter"/>
</dbReference>
<dbReference type="FunFam" id="2.130.10.10:FF:000674">
    <property type="entry name" value="WD-repeat protein, putative"/>
    <property type="match status" value="1"/>
</dbReference>
<accession>A0AA38M2P5</accession>
<dbReference type="GO" id="GO:0006357">
    <property type="term" value="P:regulation of transcription by RNA polymerase II"/>
    <property type="evidence" value="ECO:0007669"/>
    <property type="project" value="TreeGrafter"/>
</dbReference>
<feature type="repeat" description="WD" evidence="5">
    <location>
        <begin position="172"/>
        <end position="213"/>
    </location>
</feature>
<feature type="compositionally biased region" description="Basic residues" evidence="6">
    <location>
        <begin position="1463"/>
        <end position="1479"/>
    </location>
</feature>
<feature type="compositionally biased region" description="Low complexity" evidence="6">
    <location>
        <begin position="771"/>
        <end position="783"/>
    </location>
</feature>
<dbReference type="PANTHER" id="PTHR16266:SF17">
    <property type="entry name" value="BRWD3"/>
    <property type="match status" value="1"/>
</dbReference>
<protein>
    <recommendedName>
        <fullName evidence="7">Bromo domain-containing protein</fullName>
    </recommendedName>
</protein>
<evidence type="ECO:0000313" key="9">
    <source>
        <dbReference type="Proteomes" id="UP001168821"/>
    </source>
</evidence>
<dbReference type="InterPro" id="IPR018359">
    <property type="entry name" value="Bromodomain_CS"/>
</dbReference>
<evidence type="ECO:0000313" key="8">
    <source>
        <dbReference type="EMBL" id="KAJ3640659.1"/>
    </source>
</evidence>
<evidence type="ECO:0000256" key="2">
    <source>
        <dbReference type="ARBA" id="ARBA00022737"/>
    </source>
</evidence>
<feature type="compositionally biased region" description="Polar residues" evidence="6">
    <location>
        <begin position="676"/>
        <end position="686"/>
    </location>
</feature>
<dbReference type="SUPFAM" id="SSF47370">
    <property type="entry name" value="Bromodomain"/>
    <property type="match status" value="2"/>
</dbReference>
<feature type="compositionally biased region" description="Basic and acidic residues" evidence="6">
    <location>
        <begin position="819"/>
        <end position="839"/>
    </location>
</feature>
<dbReference type="InterPro" id="IPR019775">
    <property type="entry name" value="WD40_repeat_CS"/>
</dbReference>
<feature type="repeat" description="WD" evidence="5">
    <location>
        <begin position="465"/>
        <end position="507"/>
    </location>
</feature>
<keyword evidence="3 4" id="KW-0103">Bromodomain</keyword>
<dbReference type="FunFam" id="1.20.920.10:FF:000044">
    <property type="entry name" value="Bromodomain and WD repeat domain-containing 1"/>
    <property type="match status" value="1"/>
</dbReference>
<evidence type="ECO:0000256" key="5">
    <source>
        <dbReference type="PROSITE-ProRule" id="PRU00221"/>
    </source>
</evidence>
<organism evidence="8 9">
    <name type="scientific">Zophobas morio</name>
    <dbReference type="NCBI Taxonomy" id="2755281"/>
    <lineage>
        <taxon>Eukaryota</taxon>
        <taxon>Metazoa</taxon>
        <taxon>Ecdysozoa</taxon>
        <taxon>Arthropoda</taxon>
        <taxon>Hexapoda</taxon>
        <taxon>Insecta</taxon>
        <taxon>Pterygota</taxon>
        <taxon>Neoptera</taxon>
        <taxon>Endopterygota</taxon>
        <taxon>Coleoptera</taxon>
        <taxon>Polyphaga</taxon>
        <taxon>Cucujiformia</taxon>
        <taxon>Tenebrionidae</taxon>
        <taxon>Zophobas</taxon>
    </lineage>
</organism>
<dbReference type="CDD" id="cd05529">
    <property type="entry name" value="Bromo_WDR9_I_like"/>
    <property type="match status" value="1"/>
</dbReference>
<feature type="region of interest" description="Disordered" evidence="6">
    <location>
        <begin position="1339"/>
        <end position="1501"/>
    </location>
</feature>
<evidence type="ECO:0000256" key="6">
    <source>
        <dbReference type="SAM" id="MobiDB-lite"/>
    </source>
</evidence>
<dbReference type="PROSITE" id="PS50014">
    <property type="entry name" value="BROMODOMAIN_2"/>
    <property type="match status" value="2"/>
</dbReference>
<proteinExistence type="predicted"/>
<dbReference type="Gene3D" id="1.20.920.10">
    <property type="entry name" value="Bromodomain-like"/>
    <property type="match status" value="2"/>
</dbReference>
<dbReference type="PROSITE" id="PS00633">
    <property type="entry name" value="BROMODOMAIN_1"/>
    <property type="match status" value="1"/>
</dbReference>
<dbReference type="SMART" id="SM00320">
    <property type="entry name" value="WD40"/>
    <property type="match status" value="8"/>
</dbReference>
<evidence type="ECO:0000256" key="1">
    <source>
        <dbReference type="ARBA" id="ARBA00022574"/>
    </source>
</evidence>
<dbReference type="PANTHER" id="PTHR16266">
    <property type="entry name" value="WD REPEAT DOMAIN 9"/>
    <property type="match status" value="1"/>
</dbReference>
<feature type="compositionally biased region" description="Acidic residues" evidence="6">
    <location>
        <begin position="790"/>
        <end position="800"/>
    </location>
</feature>
<dbReference type="GO" id="GO:0008360">
    <property type="term" value="P:regulation of cell shape"/>
    <property type="evidence" value="ECO:0007669"/>
    <property type="project" value="TreeGrafter"/>
</dbReference>
<dbReference type="EMBL" id="JALNTZ010000009">
    <property type="protein sequence ID" value="KAJ3640659.1"/>
    <property type="molecule type" value="Genomic_DNA"/>
</dbReference>
<feature type="domain" description="Bromo" evidence="7">
    <location>
        <begin position="1089"/>
        <end position="1159"/>
    </location>
</feature>
<dbReference type="CDD" id="cd00200">
    <property type="entry name" value="WD40"/>
    <property type="match status" value="1"/>
</dbReference>
<dbReference type="InterPro" id="IPR036322">
    <property type="entry name" value="WD40_repeat_dom_sf"/>
</dbReference>
<dbReference type="FunFam" id="2.130.10.10:FF:000997">
    <property type="entry name" value="AGAP002030-PA-like protein"/>
    <property type="match status" value="1"/>
</dbReference>
<keyword evidence="9" id="KW-1185">Reference proteome</keyword>
<dbReference type="PROSITE" id="PS00678">
    <property type="entry name" value="WD_REPEATS_1"/>
    <property type="match status" value="2"/>
</dbReference>
<feature type="domain" description="Bromo" evidence="7">
    <location>
        <begin position="1238"/>
        <end position="1308"/>
    </location>
</feature>
<feature type="region of interest" description="Disordered" evidence="6">
    <location>
        <begin position="770"/>
        <end position="846"/>
    </location>
</feature>
<dbReference type="PROSITE" id="PS50082">
    <property type="entry name" value="WD_REPEATS_2"/>
    <property type="match status" value="5"/>
</dbReference>
<evidence type="ECO:0000256" key="4">
    <source>
        <dbReference type="PROSITE-ProRule" id="PRU00035"/>
    </source>
</evidence>
<dbReference type="InterPro" id="IPR036427">
    <property type="entry name" value="Bromodomain-like_sf"/>
</dbReference>
<dbReference type="GO" id="GO:0005634">
    <property type="term" value="C:nucleus"/>
    <property type="evidence" value="ECO:0007669"/>
    <property type="project" value="TreeGrafter"/>
</dbReference>
<dbReference type="InterPro" id="IPR057451">
    <property type="entry name" value="BRWD/PHIP_AD"/>
</dbReference>
<keyword evidence="2" id="KW-0677">Repeat</keyword>
<reference evidence="8" key="1">
    <citation type="journal article" date="2023" name="G3 (Bethesda)">
        <title>Whole genome assemblies of Zophobas morio and Tenebrio molitor.</title>
        <authorList>
            <person name="Kaur S."/>
            <person name="Stinson S.A."/>
            <person name="diCenzo G.C."/>
        </authorList>
    </citation>
    <scope>NUCLEOTIDE SEQUENCE</scope>
    <source>
        <strain evidence="8">QUZm001</strain>
    </source>
</reference>
<dbReference type="InterPro" id="IPR001680">
    <property type="entry name" value="WD40_rpt"/>
</dbReference>
<dbReference type="SMART" id="SM00297">
    <property type="entry name" value="BROMO"/>
    <property type="match status" value="2"/>
</dbReference>
<dbReference type="PROSITE" id="PS50294">
    <property type="entry name" value="WD_REPEATS_REGION"/>
    <property type="match status" value="5"/>
</dbReference>
<dbReference type="InterPro" id="IPR001487">
    <property type="entry name" value="Bromodomain"/>
</dbReference>
<feature type="repeat" description="WD" evidence="5">
    <location>
        <begin position="256"/>
        <end position="291"/>
    </location>
</feature>
<comment type="caution">
    <text evidence="8">The sequence shown here is derived from an EMBL/GenBank/DDBJ whole genome shotgun (WGS) entry which is preliminary data.</text>
</comment>
<dbReference type="InterPro" id="IPR015943">
    <property type="entry name" value="WD40/YVTN_repeat-like_dom_sf"/>
</dbReference>
<feature type="compositionally biased region" description="Basic and acidic residues" evidence="6">
    <location>
        <begin position="648"/>
        <end position="658"/>
    </location>
</feature>
<dbReference type="PRINTS" id="PR00503">
    <property type="entry name" value="BROMODOMAIN"/>
</dbReference>
<dbReference type="InterPro" id="IPR057452">
    <property type="entry name" value="BRWD/PHIP_N"/>
</dbReference>
<evidence type="ECO:0000256" key="3">
    <source>
        <dbReference type="ARBA" id="ARBA00023117"/>
    </source>
</evidence>
<feature type="repeat" description="WD" evidence="5">
    <location>
        <begin position="359"/>
        <end position="400"/>
    </location>
</feature>
<dbReference type="Pfam" id="PF25437">
    <property type="entry name" value="BRWD1_N"/>
    <property type="match status" value="1"/>
</dbReference>
<dbReference type="Pfam" id="PF00439">
    <property type="entry name" value="Bromodomain"/>
    <property type="match status" value="2"/>
</dbReference>
<dbReference type="Pfam" id="PF00400">
    <property type="entry name" value="WD40"/>
    <property type="match status" value="6"/>
</dbReference>
<feature type="compositionally biased region" description="Low complexity" evidence="6">
    <location>
        <begin position="1348"/>
        <end position="1359"/>
    </location>
</feature>
<dbReference type="InterPro" id="IPR052060">
    <property type="entry name" value="Bromo_WD_repeat"/>
</dbReference>
<dbReference type="Proteomes" id="UP001168821">
    <property type="component" value="Unassembled WGS sequence"/>
</dbReference>
<dbReference type="Gene3D" id="2.130.10.10">
    <property type="entry name" value="YVTN repeat-like/Quinoprotein amine dehydrogenase"/>
    <property type="match status" value="3"/>
</dbReference>
<feature type="region of interest" description="Disordered" evidence="6">
    <location>
        <begin position="648"/>
        <end position="687"/>
    </location>
</feature>
<keyword evidence="1 5" id="KW-0853">WD repeat</keyword>
<dbReference type="SUPFAM" id="SSF50978">
    <property type="entry name" value="WD40 repeat-like"/>
    <property type="match status" value="1"/>
</dbReference>